<dbReference type="CDD" id="cd00018">
    <property type="entry name" value="AP2"/>
    <property type="match status" value="1"/>
</dbReference>
<evidence type="ECO:0000256" key="5">
    <source>
        <dbReference type="ARBA" id="ARBA00023159"/>
    </source>
</evidence>
<evidence type="ECO:0000256" key="8">
    <source>
        <dbReference type="ARBA" id="ARBA00024343"/>
    </source>
</evidence>
<dbReference type="Pfam" id="PF00847">
    <property type="entry name" value="AP2"/>
    <property type="match status" value="1"/>
</dbReference>
<comment type="similarity">
    <text evidence="8">Belongs to the AP2/ERF transcription factor family. ERF subfamily.</text>
</comment>
<dbReference type="EMBL" id="CP126663">
    <property type="protein sequence ID" value="WKA06444.1"/>
    <property type="molecule type" value="Genomic_DNA"/>
</dbReference>
<evidence type="ECO:0000256" key="2">
    <source>
        <dbReference type="ARBA" id="ARBA00022745"/>
    </source>
</evidence>
<dbReference type="PRINTS" id="PR00367">
    <property type="entry name" value="ETHRSPELEMNT"/>
</dbReference>
<organism evidence="11 12">
    <name type="scientific">Vitis vinifera</name>
    <name type="common">Grape</name>
    <dbReference type="NCBI Taxonomy" id="29760"/>
    <lineage>
        <taxon>Eukaryota</taxon>
        <taxon>Viridiplantae</taxon>
        <taxon>Streptophyta</taxon>
        <taxon>Embryophyta</taxon>
        <taxon>Tracheophyta</taxon>
        <taxon>Spermatophyta</taxon>
        <taxon>Magnoliopsida</taxon>
        <taxon>eudicotyledons</taxon>
        <taxon>Gunneridae</taxon>
        <taxon>Pentapetalae</taxon>
        <taxon>rosids</taxon>
        <taxon>Vitales</taxon>
        <taxon>Vitaceae</taxon>
        <taxon>Viteae</taxon>
        <taxon>Vitis</taxon>
    </lineage>
</organism>
<dbReference type="InterPro" id="IPR001471">
    <property type="entry name" value="AP2/ERF_dom"/>
</dbReference>
<gene>
    <name evidence="11" type="ORF">VitviT2T_024341</name>
</gene>
<feature type="domain" description="AP2/ERF" evidence="10">
    <location>
        <begin position="90"/>
        <end position="148"/>
    </location>
</feature>
<keyword evidence="6" id="KW-0804">Transcription</keyword>
<evidence type="ECO:0000256" key="6">
    <source>
        <dbReference type="ARBA" id="ARBA00023163"/>
    </source>
</evidence>
<keyword evidence="7" id="KW-0539">Nucleus</keyword>
<evidence type="ECO:0000256" key="9">
    <source>
        <dbReference type="SAM" id="MobiDB-lite"/>
    </source>
</evidence>
<dbReference type="InterPro" id="IPR044808">
    <property type="entry name" value="ERF_plant"/>
</dbReference>
<keyword evidence="3" id="KW-0805">Transcription regulation</keyword>
<dbReference type="InterPro" id="IPR036955">
    <property type="entry name" value="AP2/ERF_dom_sf"/>
</dbReference>
<evidence type="ECO:0000313" key="11">
    <source>
        <dbReference type="EMBL" id="WKA06444.1"/>
    </source>
</evidence>
<proteinExistence type="inferred from homology"/>
<keyword evidence="4" id="KW-0238">DNA-binding</keyword>
<dbReference type="PANTHER" id="PTHR31190">
    <property type="entry name" value="DNA-BINDING DOMAIN"/>
    <property type="match status" value="1"/>
</dbReference>
<feature type="region of interest" description="Disordered" evidence="9">
    <location>
        <begin position="21"/>
        <end position="94"/>
    </location>
</feature>
<sequence length="242" mass="26220">MASSPQSSALHHIRHHLLSDSADSTTASTSSPLLQLLSHAAPSHNSPVSSPQSSNSSFSPNFARRKPTLSIAIPHPSPPPTAADSGHERHYRGVRRRPWGKFAAEIRDPNRRGSRVWLGTFDTAVEAARAYDRAAFRMRGSKAILNFPLEAGAPPEASQRNPSVRKRLRETEKNDRETVEVKVIKKEEIVESPVSDVTLANTSTAVACPLTPSSWTAVWDGADGNGIFNVPPLSPLSPLVMT</sequence>
<keyword evidence="12" id="KW-1185">Reference proteome</keyword>
<protein>
    <recommendedName>
        <fullName evidence="10">AP2/ERF domain-containing protein</fullName>
    </recommendedName>
</protein>
<evidence type="ECO:0000256" key="3">
    <source>
        <dbReference type="ARBA" id="ARBA00023015"/>
    </source>
</evidence>
<dbReference type="SMART" id="SM00380">
    <property type="entry name" value="AP2"/>
    <property type="match status" value="1"/>
</dbReference>
<evidence type="ECO:0000259" key="10">
    <source>
        <dbReference type="PROSITE" id="PS51032"/>
    </source>
</evidence>
<dbReference type="PANTHER" id="PTHR31190:SF499">
    <property type="entry name" value="ETHYLENE-RESPONSIVE TRANSCRIPTION FACTOR ERF105"/>
    <property type="match status" value="1"/>
</dbReference>
<keyword evidence="2" id="KW-0936">Ethylene signaling pathway</keyword>
<keyword evidence="5" id="KW-0010">Activator</keyword>
<evidence type="ECO:0000256" key="4">
    <source>
        <dbReference type="ARBA" id="ARBA00023125"/>
    </source>
</evidence>
<name>A0ABY9DHB4_VITVI</name>
<dbReference type="InterPro" id="IPR016177">
    <property type="entry name" value="DNA-bd_dom_sf"/>
</dbReference>
<dbReference type="SUPFAM" id="SSF54171">
    <property type="entry name" value="DNA-binding domain"/>
    <property type="match status" value="1"/>
</dbReference>
<dbReference type="PROSITE" id="PS51032">
    <property type="entry name" value="AP2_ERF"/>
    <property type="match status" value="1"/>
</dbReference>
<evidence type="ECO:0000256" key="7">
    <source>
        <dbReference type="ARBA" id="ARBA00023242"/>
    </source>
</evidence>
<comment type="subcellular location">
    <subcellularLocation>
        <location evidence="1">Nucleus</location>
    </subcellularLocation>
</comment>
<evidence type="ECO:0000256" key="1">
    <source>
        <dbReference type="ARBA" id="ARBA00004123"/>
    </source>
</evidence>
<dbReference type="Gene3D" id="3.30.730.10">
    <property type="entry name" value="AP2/ERF domain"/>
    <property type="match status" value="1"/>
</dbReference>
<reference evidence="11 12" key="1">
    <citation type="journal article" date="2023" name="Hortic Res">
        <title>The complete reference genome for grapevine (Vitis vinifera L.) genetics and breeding.</title>
        <authorList>
            <person name="Shi X."/>
            <person name="Cao S."/>
            <person name="Wang X."/>
            <person name="Huang S."/>
            <person name="Wang Y."/>
            <person name="Liu Z."/>
            <person name="Liu W."/>
            <person name="Leng X."/>
            <person name="Peng Y."/>
            <person name="Wang N."/>
            <person name="Wang Y."/>
            <person name="Ma Z."/>
            <person name="Xu X."/>
            <person name="Zhang F."/>
            <person name="Xue H."/>
            <person name="Zhong H."/>
            <person name="Wang Y."/>
            <person name="Zhang K."/>
            <person name="Velt A."/>
            <person name="Avia K."/>
            <person name="Holtgrawe D."/>
            <person name="Grimplet J."/>
            <person name="Matus J.T."/>
            <person name="Ware D."/>
            <person name="Wu X."/>
            <person name="Wang H."/>
            <person name="Liu C."/>
            <person name="Fang Y."/>
            <person name="Rustenholz C."/>
            <person name="Cheng Z."/>
            <person name="Xiao H."/>
            <person name="Zhou Y."/>
        </authorList>
    </citation>
    <scope>NUCLEOTIDE SEQUENCE [LARGE SCALE GENOMIC DNA]</scope>
    <source>
        <strain evidence="12">cv. Pinot noir / PN40024</strain>
        <tissue evidence="11">Leaf</tissue>
    </source>
</reference>
<evidence type="ECO:0000313" key="12">
    <source>
        <dbReference type="Proteomes" id="UP001227230"/>
    </source>
</evidence>
<feature type="compositionally biased region" description="Low complexity" evidence="9">
    <location>
        <begin position="21"/>
        <end position="61"/>
    </location>
</feature>
<dbReference type="Proteomes" id="UP001227230">
    <property type="component" value="Chromosome 16"/>
</dbReference>
<accession>A0ABY9DHB4</accession>